<evidence type="ECO:0000256" key="1">
    <source>
        <dbReference type="SAM" id="MobiDB-lite"/>
    </source>
</evidence>
<dbReference type="EMBL" id="AYKW01000005">
    <property type="protein sequence ID" value="PIL34420.1"/>
    <property type="molecule type" value="Genomic_DNA"/>
</dbReference>
<dbReference type="Proteomes" id="UP000230002">
    <property type="component" value="Unassembled WGS sequence"/>
</dbReference>
<accession>A0A2G8SKY7</accession>
<evidence type="ECO:0000313" key="3">
    <source>
        <dbReference type="Proteomes" id="UP000230002"/>
    </source>
</evidence>
<keyword evidence="3" id="KW-1185">Reference proteome</keyword>
<evidence type="ECO:0000313" key="2">
    <source>
        <dbReference type="EMBL" id="PIL34420.1"/>
    </source>
</evidence>
<sequence length="115" mass="12137">MAMLRGSLFLLRDLRCESVPVSSTVARGTKGKTVTTSSPSADLRAPRLASRSRQQGLPAVAPLPSSTRSVLYTSCCGWTGRHTVSSMNTGARSCGPARTTTPLRYSPSTGSCTCR</sequence>
<feature type="region of interest" description="Disordered" evidence="1">
    <location>
        <begin position="25"/>
        <end position="63"/>
    </location>
</feature>
<reference evidence="2 3" key="1">
    <citation type="journal article" date="2015" name="Sci. Rep.">
        <title>Chromosome-level genome map provides insights into diverse defense mechanisms in the medicinal fungus Ganoderma sinense.</title>
        <authorList>
            <person name="Zhu Y."/>
            <person name="Xu J."/>
            <person name="Sun C."/>
            <person name="Zhou S."/>
            <person name="Xu H."/>
            <person name="Nelson D.R."/>
            <person name="Qian J."/>
            <person name="Song J."/>
            <person name="Luo H."/>
            <person name="Xiang L."/>
            <person name="Li Y."/>
            <person name="Xu Z."/>
            <person name="Ji A."/>
            <person name="Wang L."/>
            <person name="Lu S."/>
            <person name="Hayward A."/>
            <person name="Sun W."/>
            <person name="Li X."/>
            <person name="Schwartz D.C."/>
            <person name="Wang Y."/>
            <person name="Chen S."/>
        </authorList>
    </citation>
    <scope>NUCLEOTIDE SEQUENCE [LARGE SCALE GENOMIC DNA]</scope>
    <source>
        <strain evidence="2 3">ZZ0214-1</strain>
    </source>
</reference>
<comment type="caution">
    <text evidence="2">The sequence shown here is derived from an EMBL/GenBank/DDBJ whole genome shotgun (WGS) entry which is preliminary data.</text>
</comment>
<gene>
    <name evidence="2" type="ORF">GSI_03195</name>
</gene>
<proteinExistence type="predicted"/>
<dbReference type="AlphaFoldDB" id="A0A2G8SKY7"/>
<name>A0A2G8SKY7_9APHY</name>
<protein>
    <submittedName>
        <fullName evidence="2">Uncharacterized protein</fullName>
    </submittedName>
</protein>
<feature type="compositionally biased region" description="Polar residues" evidence="1">
    <location>
        <begin position="25"/>
        <end position="40"/>
    </location>
</feature>
<organism evidence="2 3">
    <name type="scientific">Ganoderma sinense ZZ0214-1</name>
    <dbReference type="NCBI Taxonomy" id="1077348"/>
    <lineage>
        <taxon>Eukaryota</taxon>
        <taxon>Fungi</taxon>
        <taxon>Dikarya</taxon>
        <taxon>Basidiomycota</taxon>
        <taxon>Agaricomycotina</taxon>
        <taxon>Agaricomycetes</taxon>
        <taxon>Polyporales</taxon>
        <taxon>Polyporaceae</taxon>
        <taxon>Ganoderma</taxon>
    </lineage>
</organism>